<comment type="caution">
    <text evidence="1">The sequence shown here is derived from an EMBL/GenBank/DDBJ whole genome shotgun (WGS) entry which is preliminary data.</text>
</comment>
<evidence type="ECO:0000313" key="1">
    <source>
        <dbReference type="EMBL" id="KAL0075044.1"/>
    </source>
</evidence>
<dbReference type="PANTHER" id="PTHR37332">
    <property type="entry name" value="EXPRESSED PROTEIN"/>
    <property type="match status" value="1"/>
</dbReference>
<evidence type="ECO:0000313" key="2">
    <source>
        <dbReference type="Proteomes" id="UP001448207"/>
    </source>
</evidence>
<keyword evidence="2" id="KW-1185">Reference proteome</keyword>
<name>A0ABR3AJK5_PHYBL</name>
<organism evidence="1 2">
    <name type="scientific">Phycomyces blakesleeanus</name>
    <dbReference type="NCBI Taxonomy" id="4837"/>
    <lineage>
        <taxon>Eukaryota</taxon>
        <taxon>Fungi</taxon>
        <taxon>Fungi incertae sedis</taxon>
        <taxon>Mucoromycota</taxon>
        <taxon>Mucoromycotina</taxon>
        <taxon>Mucoromycetes</taxon>
        <taxon>Mucorales</taxon>
        <taxon>Phycomycetaceae</taxon>
        <taxon>Phycomyces</taxon>
    </lineage>
</organism>
<protein>
    <submittedName>
        <fullName evidence="1">Uncharacterized protein</fullName>
    </submittedName>
</protein>
<dbReference type="PANTHER" id="PTHR37332:SF1">
    <property type="entry name" value="ELMO DOMAIN-CONTAINING PROTEIN"/>
    <property type="match status" value="1"/>
</dbReference>
<sequence>MSVSSPPYQQQNNTHQTSSYEYLSELVSKRSATIKYLCRAHEGNTHWFNTILLTQQDLGAMYPNHKMMRRTSNFYTLGVSLGTILDITHPLDYLKALTQLLSEFDFYTNDHSKQKMKNIFRKARKDDDNGAEGTEYTHLIVPHVPYELDYFETFFTLCDIMTEAYEKLLVNTDNSVCSQSYFELVLKCDAKFKKIVSLVTKELDALARNAIKEELKLIDPLSHSNKIPPIDFEGTEV</sequence>
<dbReference type="EMBL" id="JBCLYO010000038">
    <property type="protein sequence ID" value="KAL0075044.1"/>
    <property type="molecule type" value="Genomic_DNA"/>
</dbReference>
<reference evidence="1 2" key="1">
    <citation type="submission" date="2024-04" db="EMBL/GenBank/DDBJ databases">
        <title>Symmetric and asymmetric DNA N6-adenine methylation regulates different biological responses in Mucorales.</title>
        <authorList>
            <consortium name="Lawrence Berkeley National Laboratory"/>
            <person name="Lax C."/>
            <person name="Mondo S.J."/>
            <person name="Osorio-Concepcion M."/>
            <person name="Muszewska A."/>
            <person name="Corrochano-Luque M."/>
            <person name="Gutierrez G."/>
            <person name="Riley R."/>
            <person name="Lipzen A."/>
            <person name="Guo J."/>
            <person name="Hundley H."/>
            <person name="Amirebrahimi M."/>
            <person name="Ng V."/>
            <person name="Lorenzo-Gutierrez D."/>
            <person name="Binder U."/>
            <person name="Yang J."/>
            <person name="Song Y."/>
            <person name="Canovas D."/>
            <person name="Navarro E."/>
            <person name="Freitag M."/>
            <person name="Gabaldon T."/>
            <person name="Grigoriev I.V."/>
            <person name="Corrochano L.M."/>
            <person name="Nicolas F.E."/>
            <person name="Garre V."/>
        </authorList>
    </citation>
    <scope>NUCLEOTIDE SEQUENCE [LARGE SCALE GENOMIC DNA]</scope>
    <source>
        <strain evidence="1 2">L51</strain>
    </source>
</reference>
<gene>
    <name evidence="1" type="ORF">J3Q64DRAFT_1776439</name>
</gene>
<dbReference type="Proteomes" id="UP001448207">
    <property type="component" value="Unassembled WGS sequence"/>
</dbReference>
<proteinExistence type="predicted"/>
<accession>A0ABR3AJK5</accession>